<evidence type="ECO:0000259" key="2">
    <source>
        <dbReference type="Pfam" id="PF07705"/>
    </source>
</evidence>
<dbReference type="SUPFAM" id="SSF49265">
    <property type="entry name" value="Fibronectin type III"/>
    <property type="match status" value="1"/>
</dbReference>
<dbReference type="InterPro" id="IPR013783">
    <property type="entry name" value="Ig-like_fold"/>
</dbReference>
<gene>
    <name evidence="3" type="ORF">S12H4_07019</name>
</gene>
<keyword evidence="1" id="KW-0472">Membrane</keyword>
<organism evidence="3">
    <name type="scientific">marine sediment metagenome</name>
    <dbReference type="NCBI Taxonomy" id="412755"/>
    <lineage>
        <taxon>unclassified sequences</taxon>
        <taxon>metagenomes</taxon>
        <taxon>ecological metagenomes</taxon>
    </lineage>
</organism>
<keyword evidence="1" id="KW-0812">Transmembrane</keyword>
<evidence type="ECO:0000256" key="1">
    <source>
        <dbReference type="SAM" id="Phobius"/>
    </source>
</evidence>
<sequence length="390" mass="41182">LRSLGTALSVEVSFEWGTTATYGNETTAQAITSTGSFSFSLSGLSSNTTYHFRAVAVGHGESYGDNMTFTTAARLPSPAAPPAPPAGTTDVRGMVTTAGVFLEPVTATSEDELCTLTIPEGTVGLTEELEPLDEITVVIMDEPPDPPEDAHVVGLTYDLGPDGATFDPPITLTFSYDPDALPEEVVEEDLVLAYYDEATGEWIELDGVVDTENNTITASVAHFTTFAIIGTVTPPEEEEVVPPEEEEVAPPEEEEEVVILPEPAAFSVSYLSVSPRLEVEPGEAVTIAVSVANTGGESGSYTVVLKINEVKEAEETVTIAAGDSQEVSFSVTREDPGDYTVDVDGLSGSFTVLLPVKPPGVNWPLNGGIIGAVVVVAGLLIYFLVRRRAY</sequence>
<dbReference type="InterPro" id="IPR036116">
    <property type="entry name" value="FN3_sf"/>
</dbReference>
<dbReference type="Pfam" id="PF07705">
    <property type="entry name" value="CARDB"/>
    <property type="match status" value="1"/>
</dbReference>
<feature type="domain" description="CARDB" evidence="2">
    <location>
        <begin position="277"/>
        <end position="343"/>
    </location>
</feature>
<keyword evidence="1" id="KW-1133">Transmembrane helix</keyword>
<reference evidence="3" key="1">
    <citation type="journal article" date="2014" name="Front. Microbiol.">
        <title>High frequency of phylogenetically diverse reductive dehalogenase-homologous genes in deep subseafloor sedimentary metagenomes.</title>
        <authorList>
            <person name="Kawai M."/>
            <person name="Futagami T."/>
            <person name="Toyoda A."/>
            <person name="Takaki Y."/>
            <person name="Nishi S."/>
            <person name="Hori S."/>
            <person name="Arai W."/>
            <person name="Tsubouchi T."/>
            <person name="Morono Y."/>
            <person name="Uchiyama I."/>
            <person name="Ito T."/>
            <person name="Fujiyama A."/>
            <person name="Inagaki F."/>
            <person name="Takami H."/>
        </authorList>
    </citation>
    <scope>NUCLEOTIDE SEQUENCE</scope>
    <source>
        <strain evidence="3">Expedition CK06-06</strain>
    </source>
</reference>
<proteinExistence type="predicted"/>
<dbReference type="AlphaFoldDB" id="X1SVT3"/>
<evidence type="ECO:0000313" key="3">
    <source>
        <dbReference type="EMBL" id="GAI71924.1"/>
    </source>
</evidence>
<feature type="transmembrane region" description="Helical" evidence="1">
    <location>
        <begin position="363"/>
        <end position="385"/>
    </location>
</feature>
<protein>
    <recommendedName>
        <fullName evidence="2">CARDB domain-containing protein</fullName>
    </recommendedName>
</protein>
<dbReference type="Gene3D" id="2.60.40.10">
    <property type="entry name" value="Immunoglobulins"/>
    <property type="match status" value="1"/>
</dbReference>
<accession>X1SVT3</accession>
<feature type="non-terminal residue" evidence="3">
    <location>
        <position position="1"/>
    </location>
</feature>
<comment type="caution">
    <text evidence="3">The sequence shown here is derived from an EMBL/GenBank/DDBJ whole genome shotgun (WGS) entry which is preliminary data.</text>
</comment>
<dbReference type="EMBL" id="BARW01002540">
    <property type="protein sequence ID" value="GAI71924.1"/>
    <property type="molecule type" value="Genomic_DNA"/>
</dbReference>
<dbReference type="InterPro" id="IPR011635">
    <property type="entry name" value="CARDB"/>
</dbReference>
<dbReference type="Gene3D" id="2.60.220.30">
    <property type="match status" value="1"/>
</dbReference>
<name>X1SVT3_9ZZZZ</name>